<dbReference type="EMBL" id="CP126116">
    <property type="protein sequence ID" value="WHZ59976.1"/>
    <property type="molecule type" value="Genomic_DNA"/>
</dbReference>
<sequence>MLILLQKRLKTDSHTFNAENTTEGNVEWYDLMNVVTDKGEQIDGQIKDFFFDDSKTDSVFIGKVKKDYQDGFIIKDAEINKVKLIFGSSMNGDTYEDITGQQTVEYTFE</sequence>
<protein>
    <submittedName>
        <fullName evidence="1">Uncharacterized protein</fullName>
    </submittedName>
</protein>
<gene>
    <name evidence="1" type="ORF">QLQ22_11845</name>
</gene>
<proteinExistence type="predicted"/>
<keyword evidence="2" id="KW-1185">Reference proteome</keyword>
<organism evidence="1 2">
    <name type="scientific">Metabacillus hrfriensis</name>
    <dbReference type="NCBI Taxonomy" id="3048891"/>
    <lineage>
        <taxon>Bacteria</taxon>
        <taxon>Bacillati</taxon>
        <taxon>Bacillota</taxon>
        <taxon>Bacilli</taxon>
        <taxon>Bacillales</taxon>
        <taxon>Bacillaceae</taxon>
        <taxon>Metabacillus</taxon>
    </lineage>
</organism>
<reference evidence="2" key="1">
    <citation type="journal article" date="2025" name="Aquaculture">
        <title>Assessment of the bioflocculant production and safety properties of Metabacillus hrfriensis sp. nov. based on phenotypic and whole-genome sequencing analysis.</title>
        <authorList>
            <person name="Zhang R."/>
            <person name="Zhao Z."/>
            <person name="Luo L."/>
            <person name="Wang S."/>
            <person name="Guo K."/>
            <person name="Xu W."/>
        </authorList>
    </citation>
    <scope>NUCLEOTIDE SEQUENCE [LARGE SCALE GENOMIC DNA]</scope>
    <source>
        <strain evidence="2">CT-WN-B3</strain>
    </source>
</reference>
<evidence type="ECO:0000313" key="1">
    <source>
        <dbReference type="EMBL" id="WHZ59976.1"/>
    </source>
</evidence>
<name>A0ACD4RHI1_9BACI</name>
<evidence type="ECO:0000313" key="2">
    <source>
        <dbReference type="Proteomes" id="UP001226091"/>
    </source>
</evidence>
<accession>A0ACD4RHI1</accession>
<dbReference type="Proteomes" id="UP001226091">
    <property type="component" value="Chromosome"/>
</dbReference>